<dbReference type="AlphaFoldDB" id="A0AAN9IQC3"/>
<gene>
    <name evidence="2" type="ORF">RJT34_18961</name>
</gene>
<proteinExistence type="predicted"/>
<evidence type="ECO:0000313" key="3">
    <source>
        <dbReference type="Proteomes" id="UP001359559"/>
    </source>
</evidence>
<protein>
    <submittedName>
        <fullName evidence="2">Uncharacterized protein</fullName>
    </submittedName>
</protein>
<keyword evidence="1" id="KW-0472">Membrane</keyword>
<reference evidence="2 3" key="1">
    <citation type="submission" date="2024-01" db="EMBL/GenBank/DDBJ databases">
        <title>The genomes of 5 underutilized Papilionoideae crops provide insights into root nodulation and disease resistance.</title>
        <authorList>
            <person name="Yuan L."/>
        </authorList>
    </citation>
    <scope>NUCLEOTIDE SEQUENCE [LARGE SCALE GENOMIC DNA]</scope>
    <source>
        <strain evidence="2">LY-2023</strain>
        <tissue evidence="2">Leaf</tissue>
    </source>
</reference>
<dbReference type="EMBL" id="JAYKXN010000005">
    <property type="protein sequence ID" value="KAK7284219.1"/>
    <property type="molecule type" value="Genomic_DNA"/>
</dbReference>
<evidence type="ECO:0000256" key="1">
    <source>
        <dbReference type="SAM" id="Phobius"/>
    </source>
</evidence>
<organism evidence="2 3">
    <name type="scientific">Clitoria ternatea</name>
    <name type="common">Butterfly pea</name>
    <dbReference type="NCBI Taxonomy" id="43366"/>
    <lineage>
        <taxon>Eukaryota</taxon>
        <taxon>Viridiplantae</taxon>
        <taxon>Streptophyta</taxon>
        <taxon>Embryophyta</taxon>
        <taxon>Tracheophyta</taxon>
        <taxon>Spermatophyta</taxon>
        <taxon>Magnoliopsida</taxon>
        <taxon>eudicotyledons</taxon>
        <taxon>Gunneridae</taxon>
        <taxon>Pentapetalae</taxon>
        <taxon>rosids</taxon>
        <taxon>fabids</taxon>
        <taxon>Fabales</taxon>
        <taxon>Fabaceae</taxon>
        <taxon>Papilionoideae</taxon>
        <taxon>50 kb inversion clade</taxon>
        <taxon>NPAAA clade</taxon>
        <taxon>indigoferoid/millettioid clade</taxon>
        <taxon>Phaseoleae</taxon>
        <taxon>Clitoria</taxon>
    </lineage>
</organism>
<sequence>MDGMYRVGVVLVLSLIMLLYHSYAIMIHMDGVRMLIGYCSSTVYPCTFEFVLFSSYKSQIFSSVLSEQPNPVLFFPRSSISSLSRLLPSLVSRRREIQRSLWVKSESDLADFVT</sequence>
<dbReference type="Proteomes" id="UP001359559">
    <property type="component" value="Unassembled WGS sequence"/>
</dbReference>
<keyword evidence="3" id="KW-1185">Reference proteome</keyword>
<comment type="caution">
    <text evidence="2">The sequence shown here is derived from an EMBL/GenBank/DDBJ whole genome shotgun (WGS) entry which is preliminary data.</text>
</comment>
<feature type="transmembrane region" description="Helical" evidence="1">
    <location>
        <begin position="34"/>
        <end position="53"/>
    </location>
</feature>
<evidence type="ECO:0000313" key="2">
    <source>
        <dbReference type="EMBL" id="KAK7284219.1"/>
    </source>
</evidence>
<accession>A0AAN9IQC3</accession>
<keyword evidence="1" id="KW-0812">Transmembrane</keyword>
<keyword evidence="1" id="KW-1133">Transmembrane helix</keyword>
<name>A0AAN9IQC3_CLITE</name>